<keyword evidence="2" id="KW-0966">Cell projection</keyword>
<feature type="transmembrane region" description="Helical" evidence="1">
    <location>
        <begin position="6"/>
        <end position="27"/>
    </location>
</feature>
<sequence>MYDVNLWKFLFSSAAVIGLLLVVYYFVNRLGVAFPSRRGAQLIELLDYRPIDRDRGFLLVRVRGREFFLAYDRGGIYLLKDWKKNEEDVISDSPTGNCS</sequence>
<evidence type="ECO:0000313" key="2">
    <source>
        <dbReference type="EMBL" id="TCK03875.1"/>
    </source>
</evidence>
<keyword evidence="2" id="KW-0969">Cilium</keyword>
<evidence type="ECO:0000256" key="1">
    <source>
        <dbReference type="SAM" id="Phobius"/>
    </source>
</evidence>
<name>A0A4R1GBK5_9BACT</name>
<gene>
    <name evidence="2" type="ORF">CLV27_1189</name>
</gene>
<organism evidence="2 3">
    <name type="scientific">Phorcysia thermohydrogeniphila</name>
    <dbReference type="NCBI Taxonomy" id="936138"/>
    <lineage>
        <taxon>Bacteria</taxon>
        <taxon>Pseudomonadati</taxon>
        <taxon>Aquificota</taxon>
        <taxon>Aquificia</taxon>
        <taxon>Desulfurobacteriales</taxon>
        <taxon>Desulfurobacteriaceae</taxon>
        <taxon>Phorcysia</taxon>
    </lineage>
</organism>
<evidence type="ECO:0000313" key="3">
    <source>
        <dbReference type="Proteomes" id="UP000295777"/>
    </source>
</evidence>
<keyword evidence="1" id="KW-0812">Transmembrane</keyword>
<dbReference type="AlphaFoldDB" id="A0A4R1GBK5"/>
<protein>
    <submittedName>
        <fullName evidence="2">Flagellar protein FliO/FliZ</fullName>
    </submittedName>
</protein>
<dbReference type="EMBL" id="SMFV01000004">
    <property type="protein sequence ID" value="TCK03875.1"/>
    <property type="molecule type" value="Genomic_DNA"/>
</dbReference>
<proteinExistence type="predicted"/>
<reference evidence="2 3" key="1">
    <citation type="submission" date="2019-03" db="EMBL/GenBank/DDBJ databases">
        <title>Genomic Encyclopedia of Archaeal and Bacterial Type Strains, Phase II (KMG-II): from individual species to whole genera.</title>
        <authorList>
            <person name="Goeker M."/>
        </authorList>
    </citation>
    <scope>NUCLEOTIDE SEQUENCE [LARGE SCALE GENOMIC DNA]</scope>
    <source>
        <strain evidence="2 3">DSM 24425</strain>
    </source>
</reference>
<keyword evidence="2" id="KW-0282">Flagellum</keyword>
<comment type="caution">
    <text evidence="2">The sequence shown here is derived from an EMBL/GenBank/DDBJ whole genome shotgun (WGS) entry which is preliminary data.</text>
</comment>
<dbReference type="Proteomes" id="UP000295777">
    <property type="component" value="Unassembled WGS sequence"/>
</dbReference>
<accession>A0A4R1GBK5</accession>
<keyword evidence="1" id="KW-0472">Membrane</keyword>
<keyword evidence="1" id="KW-1133">Transmembrane helix</keyword>
<keyword evidence="3" id="KW-1185">Reference proteome</keyword>